<protein>
    <submittedName>
        <fullName evidence="1">Helix-turn-helix domain-containing protein</fullName>
    </submittedName>
</protein>
<keyword evidence="2" id="KW-1185">Reference proteome</keyword>
<sequence length="233" mass="24761">MATTVKTREARTMDDEIEAIAALGDPVRRKLYEVVVAEGRPVGREEAAAGAAVPLHTARFHLDRLVEEGLLEVEYRRLTGRSGPGAGRPAKLYRRSAREVAVSLPRRNYDLVGSILAAAVERSLEGGELAEALRQEARARGRKVGTAYAESAGAELERTATALAGEGFEPTVADEEVCLRNCPFDSLARAHTQLVCGVNLGFVGGVVEGLGCSGVEARLAPAEDRCCVVVAAH</sequence>
<dbReference type="SUPFAM" id="SSF46785">
    <property type="entry name" value="Winged helix' DNA-binding domain"/>
    <property type="match status" value="1"/>
</dbReference>
<gene>
    <name evidence="1" type="ORF">GCM10009844_37750</name>
</gene>
<reference evidence="1 2" key="1">
    <citation type="journal article" date="2019" name="Int. J. Syst. Evol. Microbiol.">
        <title>The Global Catalogue of Microorganisms (GCM) 10K type strain sequencing project: providing services to taxonomists for standard genome sequencing and annotation.</title>
        <authorList>
            <consortium name="The Broad Institute Genomics Platform"/>
            <consortium name="The Broad Institute Genome Sequencing Center for Infectious Disease"/>
            <person name="Wu L."/>
            <person name="Ma J."/>
        </authorList>
    </citation>
    <scope>NUCLEOTIDE SEQUENCE [LARGE SCALE GENOMIC DNA]</scope>
    <source>
        <strain evidence="1 2">JCM 16022</strain>
    </source>
</reference>
<comment type="caution">
    <text evidence="1">The sequence shown here is derived from an EMBL/GenBank/DDBJ whole genome shotgun (WGS) entry which is preliminary data.</text>
</comment>
<dbReference type="InterPro" id="IPR036388">
    <property type="entry name" value="WH-like_DNA-bd_sf"/>
</dbReference>
<evidence type="ECO:0000313" key="2">
    <source>
        <dbReference type="Proteomes" id="UP001501771"/>
    </source>
</evidence>
<dbReference type="Proteomes" id="UP001501771">
    <property type="component" value="Unassembled WGS sequence"/>
</dbReference>
<dbReference type="Pfam" id="PF12840">
    <property type="entry name" value="HTH_20"/>
    <property type="match status" value="1"/>
</dbReference>
<accession>A0ABN3A3S7</accession>
<dbReference type="InterPro" id="IPR036390">
    <property type="entry name" value="WH_DNA-bd_sf"/>
</dbReference>
<organism evidence="1 2">
    <name type="scientific">Nocardioides koreensis</name>
    <dbReference type="NCBI Taxonomy" id="433651"/>
    <lineage>
        <taxon>Bacteria</taxon>
        <taxon>Bacillati</taxon>
        <taxon>Actinomycetota</taxon>
        <taxon>Actinomycetes</taxon>
        <taxon>Propionibacteriales</taxon>
        <taxon>Nocardioidaceae</taxon>
        <taxon>Nocardioides</taxon>
    </lineage>
</organism>
<name>A0ABN3A3S7_9ACTN</name>
<dbReference type="EMBL" id="BAAAQR010000014">
    <property type="protein sequence ID" value="GAA2153391.1"/>
    <property type="molecule type" value="Genomic_DNA"/>
</dbReference>
<dbReference type="RefSeq" id="WP_344156058.1">
    <property type="nucleotide sequence ID" value="NZ_BAAAQR010000014.1"/>
</dbReference>
<evidence type="ECO:0000313" key="1">
    <source>
        <dbReference type="EMBL" id="GAA2153391.1"/>
    </source>
</evidence>
<proteinExistence type="predicted"/>
<dbReference type="Gene3D" id="1.10.10.10">
    <property type="entry name" value="Winged helix-like DNA-binding domain superfamily/Winged helix DNA-binding domain"/>
    <property type="match status" value="1"/>
</dbReference>